<comment type="caution">
    <text evidence="1">The sequence shown here is derived from an EMBL/GenBank/DDBJ whole genome shotgun (WGS) entry which is preliminary data.</text>
</comment>
<proteinExistence type="predicted"/>
<dbReference type="InterPro" id="IPR011990">
    <property type="entry name" value="TPR-like_helical_dom_sf"/>
</dbReference>
<dbReference type="Gene3D" id="1.25.40.10">
    <property type="entry name" value="Tetratricopeptide repeat domain"/>
    <property type="match status" value="1"/>
</dbReference>
<accession>A0A644WCN2</accession>
<sequence length="132" mass="15262">MKTIFYFLLSFFPLLFFAQDPIADKLYDQGVAAFNIEDYDAADSLFRLSAEMQPNMDVYYNLAIVKNRLGDQCESCNYLELAGIYGDSEAQKKFEKHCLKRDTIYYSNKNFYCQTEQKSVMIISGSGFTKEP</sequence>
<evidence type="ECO:0008006" key="2">
    <source>
        <dbReference type="Google" id="ProtNLM"/>
    </source>
</evidence>
<gene>
    <name evidence="1" type="ORF">SDC9_47507</name>
</gene>
<reference evidence="1" key="1">
    <citation type="submission" date="2019-08" db="EMBL/GenBank/DDBJ databases">
        <authorList>
            <person name="Kucharzyk K."/>
            <person name="Murdoch R.W."/>
            <person name="Higgins S."/>
            <person name="Loffler F."/>
        </authorList>
    </citation>
    <scope>NUCLEOTIDE SEQUENCE</scope>
</reference>
<dbReference type="AlphaFoldDB" id="A0A644WCN2"/>
<name>A0A644WCN2_9ZZZZ</name>
<organism evidence="1">
    <name type="scientific">bioreactor metagenome</name>
    <dbReference type="NCBI Taxonomy" id="1076179"/>
    <lineage>
        <taxon>unclassified sequences</taxon>
        <taxon>metagenomes</taxon>
        <taxon>ecological metagenomes</taxon>
    </lineage>
</organism>
<dbReference type="SUPFAM" id="SSF48452">
    <property type="entry name" value="TPR-like"/>
    <property type="match status" value="1"/>
</dbReference>
<protein>
    <recommendedName>
        <fullName evidence="2">Tetratricopeptide repeat protein</fullName>
    </recommendedName>
</protein>
<evidence type="ECO:0000313" key="1">
    <source>
        <dbReference type="EMBL" id="MPM01268.1"/>
    </source>
</evidence>
<dbReference type="EMBL" id="VSSQ01000785">
    <property type="protein sequence ID" value="MPM01268.1"/>
    <property type="molecule type" value="Genomic_DNA"/>
</dbReference>